<dbReference type="Proteomes" id="UP000235371">
    <property type="component" value="Unassembled WGS sequence"/>
</dbReference>
<feature type="compositionally biased region" description="Pro residues" evidence="1">
    <location>
        <begin position="250"/>
        <end position="259"/>
    </location>
</feature>
<dbReference type="EMBL" id="KZ613912">
    <property type="protein sequence ID" value="PMD50957.1"/>
    <property type="molecule type" value="Genomic_DNA"/>
</dbReference>
<protein>
    <submittedName>
        <fullName evidence="2">Uncharacterized protein</fullName>
    </submittedName>
</protein>
<feature type="region of interest" description="Disordered" evidence="1">
    <location>
        <begin position="507"/>
        <end position="532"/>
    </location>
</feature>
<name>A0A2J6SJL9_9HELO</name>
<dbReference type="AlphaFoldDB" id="A0A2J6SJL9"/>
<feature type="compositionally biased region" description="Acidic residues" evidence="1">
    <location>
        <begin position="507"/>
        <end position="516"/>
    </location>
</feature>
<keyword evidence="3" id="KW-1185">Reference proteome</keyword>
<proteinExistence type="predicted"/>
<feature type="region of interest" description="Disordered" evidence="1">
    <location>
        <begin position="245"/>
        <end position="265"/>
    </location>
</feature>
<gene>
    <name evidence="2" type="ORF">K444DRAFT_668936</name>
</gene>
<organism evidence="2 3">
    <name type="scientific">Hyaloscypha bicolor E</name>
    <dbReference type="NCBI Taxonomy" id="1095630"/>
    <lineage>
        <taxon>Eukaryota</taxon>
        <taxon>Fungi</taxon>
        <taxon>Dikarya</taxon>
        <taxon>Ascomycota</taxon>
        <taxon>Pezizomycotina</taxon>
        <taxon>Leotiomycetes</taxon>
        <taxon>Helotiales</taxon>
        <taxon>Hyaloscyphaceae</taxon>
        <taxon>Hyaloscypha</taxon>
        <taxon>Hyaloscypha bicolor</taxon>
    </lineage>
</organism>
<accession>A0A2J6SJL9</accession>
<evidence type="ECO:0000256" key="1">
    <source>
        <dbReference type="SAM" id="MobiDB-lite"/>
    </source>
</evidence>
<sequence>MDAKHLPGAFMLEAAEYGLKAASVLSSFTPTPKSRELASKISLSATLLSEIGRQVNENATCFKENFRKNFEHVPMKCKEQYQAVLIAVEKASSFEKGDATKGTGQSPQKPWKRLLSALGVDKDKWEEFQECFNESWLRVLMLQCIVSLIVLQIRAQKHEPLTLSEYNKLGQLKKGLGKLLRAIRGEGIASVVAFSLVDLTKPANSAQLVKAAESVAQESSPDDASISSSATILNSPVQDISPIKQEVQIPSPPKPPVLASPPRDDGEYEMYRVSIKTHEKERAHTRFRLFGIPGIVNLGRIKTEVVASVDRIPSSMAEIQSFIMREMDDEYTVPPTLSDMVNVSPKISTAIYALVNEKNQRPAYPRRQWNTEFLVNWKWWESKRFGREKKKTEGYIVILRGKLQVQVPPPPVIVNLTRGPPQSRPSPKHPGGPPPREINDLTNEVDAMKKRRSERRVAAHIELTQQETEKVINDFLATFSTLYDGIPVEERGAAMRGIDMEEMDELCDFDSDDDSDASSSWGSGTTRSLVDD</sequence>
<feature type="region of interest" description="Disordered" evidence="1">
    <location>
        <begin position="410"/>
        <end position="440"/>
    </location>
</feature>
<dbReference type="GeneID" id="36595547"/>
<dbReference type="RefSeq" id="XP_024727861.1">
    <property type="nucleotide sequence ID" value="XM_024887471.1"/>
</dbReference>
<dbReference type="InParanoid" id="A0A2J6SJL9"/>
<evidence type="ECO:0000313" key="3">
    <source>
        <dbReference type="Proteomes" id="UP000235371"/>
    </source>
</evidence>
<dbReference type="OrthoDB" id="3536025at2759"/>
<feature type="compositionally biased region" description="Pro residues" evidence="1">
    <location>
        <begin position="422"/>
        <end position="436"/>
    </location>
</feature>
<evidence type="ECO:0000313" key="2">
    <source>
        <dbReference type="EMBL" id="PMD50957.1"/>
    </source>
</evidence>
<reference evidence="2 3" key="1">
    <citation type="submission" date="2016-04" db="EMBL/GenBank/DDBJ databases">
        <title>A degradative enzymes factory behind the ericoid mycorrhizal symbiosis.</title>
        <authorList>
            <consortium name="DOE Joint Genome Institute"/>
            <person name="Martino E."/>
            <person name="Morin E."/>
            <person name="Grelet G."/>
            <person name="Kuo A."/>
            <person name="Kohler A."/>
            <person name="Daghino S."/>
            <person name="Barry K."/>
            <person name="Choi C."/>
            <person name="Cichocki N."/>
            <person name="Clum A."/>
            <person name="Copeland A."/>
            <person name="Hainaut M."/>
            <person name="Haridas S."/>
            <person name="Labutti K."/>
            <person name="Lindquist E."/>
            <person name="Lipzen A."/>
            <person name="Khouja H.-R."/>
            <person name="Murat C."/>
            <person name="Ohm R."/>
            <person name="Olson A."/>
            <person name="Spatafora J."/>
            <person name="Veneault-Fourrey C."/>
            <person name="Henrissat B."/>
            <person name="Grigoriev I."/>
            <person name="Martin F."/>
            <person name="Perotto S."/>
        </authorList>
    </citation>
    <scope>NUCLEOTIDE SEQUENCE [LARGE SCALE GENOMIC DNA]</scope>
    <source>
        <strain evidence="2 3">E</strain>
    </source>
</reference>